<dbReference type="RefSeq" id="WP_133821323.1">
    <property type="nucleotide sequence ID" value="NZ_SNZH01000020.1"/>
</dbReference>
<organism evidence="12 13">
    <name type="scientific">Tahibacter aquaticus</name>
    <dbReference type="NCBI Taxonomy" id="520092"/>
    <lineage>
        <taxon>Bacteria</taxon>
        <taxon>Pseudomonadati</taxon>
        <taxon>Pseudomonadota</taxon>
        <taxon>Gammaproteobacteria</taxon>
        <taxon>Lysobacterales</taxon>
        <taxon>Rhodanobacteraceae</taxon>
        <taxon>Tahibacter</taxon>
    </lineage>
</organism>
<keyword evidence="5 9" id="KW-0067">ATP-binding</keyword>
<dbReference type="InterPro" id="IPR014729">
    <property type="entry name" value="Rossmann-like_a/b/a_fold"/>
</dbReference>
<dbReference type="PROSITE" id="PS51278">
    <property type="entry name" value="GATASE_TYPE_2"/>
    <property type="match status" value="1"/>
</dbReference>
<dbReference type="InterPro" id="IPR029055">
    <property type="entry name" value="Ntn_hydrolases_N"/>
</dbReference>
<feature type="binding site" evidence="9">
    <location>
        <begin position="379"/>
        <end position="380"/>
    </location>
    <ligand>
        <name>ATP</name>
        <dbReference type="ChEBI" id="CHEBI:30616"/>
    </ligand>
</feature>
<evidence type="ECO:0000313" key="13">
    <source>
        <dbReference type="Proteomes" id="UP000295293"/>
    </source>
</evidence>
<feature type="binding site" evidence="9">
    <location>
        <position position="103"/>
    </location>
    <ligand>
        <name>L-glutamine</name>
        <dbReference type="ChEBI" id="CHEBI:58359"/>
    </ligand>
</feature>
<dbReference type="Pfam" id="PF00733">
    <property type="entry name" value="Asn_synthase"/>
    <property type="match status" value="1"/>
</dbReference>
<feature type="domain" description="Glutamine amidotransferase type-2" evidence="11">
    <location>
        <begin position="2"/>
        <end position="215"/>
    </location>
</feature>
<dbReference type="PANTHER" id="PTHR43284">
    <property type="entry name" value="ASPARAGINE SYNTHETASE (GLUTAMINE-HYDROLYZING)"/>
    <property type="match status" value="1"/>
</dbReference>
<evidence type="ECO:0000256" key="7">
    <source>
        <dbReference type="ARBA" id="ARBA00048741"/>
    </source>
</evidence>
<reference evidence="12 13" key="1">
    <citation type="submission" date="2019-03" db="EMBL/GenBank/DDBJ databases">
        <title>Genomic Encyclopedia of Type Strains, Phase IV (KMG-IV): sequencing the most valuable type-strain genomes for metagenomic binning, comparative biology and taxonomic classification.</title>
        <authorList>
            <person name="Goeker M."/>
        </authorList>
    </citation>
    <scope>NUCLEOTIDE SEQUENCE [LARGE SCALE GENOMIC DNA]</scope>
    <source>
        <strain evidence="12 13">DSM 21667</strain>
    </source>
</reference>
<feature type="site" description="Important for beta-aspartyl-AMP intermediate formation" evidence="10">
    <location>
        <position position="381"/>
    </location>
</feature>
<dbReference type="GO" id="GO:0004066">
    <property type="term" value="F:asparagine synthase (glutamine-hydrolyzing) activity"/>
    <property type="evidence" value="ECO:0007669"/>
    <property type="project" value="UniProtKB-EC"/>
</dbReference>
<dbReference type="PANTHER" id="PTHR43284:SF1">
    <property type="entry name" value="ASPARAGINE SYNTHETASE"/>
    <property type="match status" value="1"/>
</dbReference>
<dbReference type="EMBL" id="SNZH01000020">
    <property type="protein sequence ID" value="TDR38501.1"/>
    <property type="molecule type" value="Genomic_DNA"/>
</dbReference>
<evidence type="ECO:0000256" key="4">
    <source>
        <dbReference type="ARBA" id="ARBA00022741"/>
    </source>
</evidence>
<gene>
    <name evidence="12" type="ORF">DFR29_1202</name>
</gene>
<keyword evidence="8" id="KW-0061">Asparagine biosynthesis</keyword>
<keyword evidence="8" id="KW-0028">Amino-acid biosynthesis</keyword>
<sequence length="615" mass="68880">MCGIAGWLSFSSDLRERRDVISAMTQTLALRGPDAGGVWVDRHIGLGHRRLAVIDLSGGVQPMIEAEGERTIACLSYNGEVYNFVEVREELERLGHRFATRSDTEVVLRGYLQWGEGVTERLNGMFAFAIWDARSETLLLARDFMGIKPLYYFPLGGGVLFGSEPKAILAHPDVRARADGDSLREIFVLAKNPERTPYAGMHEVRPGQVIRFDRHGMRKRQFWSLASHTHEDDLPRTIERVAELLGNSVRQQIVSDVPLCTLLSGGLDSSAITALAHQITSRDGNATRSFSVDFTSHGDGFADSGPHKSRDTPFVREFVAHTGCNHTEIVLDSRELNDAALNRAVLQASDMPLNLSGDMCSSLYQLFRAIRNESTVALSGESADEIFGGYAWFHEPHVVDGRKFPWLSGTGTVFNGAEILNRDVREQLKLSEFHDESYAQAIAETPRLDGESGTDARMRELSYLHLTRFLQFMLDRKDRMSMAVGLEVRVPFCDPHLVDYVFNIPWQMKSFDGREKSVLRAATRDLLPASIVERQKSPYPSTQDPSYEQALRARVSELAQDAGHPAAPLFNKRYIERLLARPANAGRSLHYERADLERVLSVGAWIKEYNVSVSL</sequence>
<dbReference type="Gene3D" id="3.60.20.10">
    <property type="entry name" value="Glutamine Phosphoribosylpyrophosphate, subunit 1, domain 1"/>
    <property type="match status" value="1"/>
</dbReference>
<protein>
    <recommendedName>
        <fullName evidence="3">asparagine synthase (glutamine-hydrolyzing)</fullName>
        <ecNumber evidence="3">6.3.5.4</ecNumber>
    </recommendedName>
</protein>
<feature type="binding site" evidence="9">
    <location>
        <position position="292"/>
    </location>
    <ligand>
        <name>ATP</name>
        <dbReference type="ChEBI" id="CHEBI:30616"/>
    </ligand>
</feature>
<dbReference type="GO" id="GO:0006529">
    <property type="term" value="P:asparagine biosynthetic process"/>
    <property type="evidence" value="ECO:0007669"/>
    <property type="project" value="UniProtKB-KW"/>
</dbReference>
<evidence type="ECO:0000256" key="2">
    <source>
        <dbReference type="ARBA" id="ARBA00005752"/>
    </source>
</evidence>
<name>A0A4R6YM76_9GAMM</name>
<keyword evidence="13" id="KW-1185">Reference proteome</keyword>
<comment type="similarity">
    <text evidence="2">Belongs to the asparagine synthetase family.</text>
</comment>
<dbReference type="CDD" id="cd00712">
    <property type="entry name" value="AsnB"/>
    <property type="match status" value="1"/>
</dbReference>
<accession>A0A4R6YM76</accession>
<evidence type="ECO:0000256" key="10">
    <source>
        <dbReference type="PIRSR" id="PIRSR001589-3"/>
    </source>
</evidence>
<feature type="binding site" evidence="9">
    <location>
        <position position="262"/>
    </location>
    <ligand>
        <name>ATP</name>
        <dbReference type="ChEBI" id="CHEBI:30616"/>
    </ligand>
</feature>
<evidence type="ECO:0000256" key="8">
    <source>
        <dbReference type="PIRSR" id="PIRSR001589-1"/>
    </source>
</evidence>
<comment type="catalytic activity">
    <reaction evidence="7">
        <text>L-aspartate + L-glutamine + ATP + H2O = L-asparagine + L-glutamate + AMP + diphosphate + H(+)</text>
        <dbReference type="Rhea" id="RHEA:12228"/>
        <dbReference type="ChEBI" id="CHEBI:15377"/>
        <dbReference type="ChEBI" id="CHEBI:15378"/>
        <dbReference type="ChEBI" id="CHEBI:29985"/>
        <dbReference type="ChEBI" id="CHEBI:29991"/>
        <dbReference type="ChEBI" id="CHEBI:30616"/>
        <dbReference type="ChEBI" id="CHEBI:33019"/>
        <dbReference type="ChEBI" id="CHEBI:58048"/>
        <dbReference type="ChEBI" id="CHEBI:58359"/>
        <dbReference type="ChEBI" id="CHEBI:456215"/>
        <dbReference type="EC" id="6.3.5.4"/>
    </reaction>
</comment>
<comment type="caution">
    <text evidence="12">The sequence shown here is derived from an EMBL/GenBank/DDBJ whole genome shotgun (WGS) entry which is preliminary data.</text>
</comment>
<dbReference type="GO" id="GO:0005829">
    <property type="term" value="C:cytosol"/>
    <property type="evidence" value="ECO:0007669"/>
    <property type="project" value="TreeGrafter"/>
</dbReference>
<dbReference type="Proteomes" id="UP000295293">
    <property type="component" value="Unassembled WGS sequence"/>
</dbReference>
<keyword evidence="6 8" id="KW-0315">Glutamine amidotransferase</keyword>
<dbReference type="SUPFAM" id="SSF52402">
    <property type="entry name" value="Adenine nucleotide alpha hydrolases-like"/>
    <property type="match status" value="1"/>
</dbReference>
<dbReference type="InterPro" id="IPR051786">
    <property type="entry name" value="ASN_synthetase/amidase"/>
</dbReference>
<comment type="pathway">
    <text evidence="1">Amino-acid biosynthesis; L-asparagine biosynthesis; L-asparagine from L-aspartate (L-Gln route): step 1/1.</text>
</comment>
<evidence type="ECO:0000256" key="9">
    <source>
        <dbReference type="PIRSR" id="PIRSR001589-2"/>
    </source>
</evidence>
<feature type="active site" description="For GATase activity" evidence="8">
    <location>
        <position position="2"/>
    </location>
</feature>
<proteinExistence type="inferred from homology"/>
<dbReference type="GO" id="GO:0005524">
    <property type="term" value="F:ATP binding"/>
    <property type="evidence" value="ECO:0007669"/>
    <property type="project" value="UniProtKB-KW"/>
</dbReference>
<dbReference type="CDD" id="cd01991">
    <property type="entry name" value="Asn_synthase_B_C"/>
    <property type="match status" value="1"/>
</dbReference>
<dbReference type="PIRSF" id="PIRSF001589">
    <property type="entry name" value="Asn_synthetase_glu-h"/>
    <property type="match status" value="1"/>
</dbReference>
<evidence type="ECO:0000256" key="6">
    <source>
        <dbReference type="ARBA" id="ARBA00022962"/>
    </source>
</evidence>
<dbReference type="OrthoDB" id="9763290at2"/>
<evidence type="ECO:0000256" key="3">
    <source>
        <dbReference type="ARBA" id="ARBA00012737"/>
    </source>
</evidence>
<evidence type="ECO:0000256" key="1">
    <source>
        <dbReference type="ARBA" id="ARBA00005187"/>
    </source>
</evidence>
<dbReference type="EC" id="6.3.5.4" evidence="3"/>
<dbReference type="InterPro" id="IPR001962">
    <property type="entry name" value="Asn_synthase"/>
</dbReference>
<dbReference type="AlphaFoldDB" id="A0A4R6YM76"/>
<dbReference type="InterPro" id="IPR006426">
    <property type="entry name" value="Asn_synth_AEB"/>
</dbReference>
<dbReference type="InterPro" id="IPR017932">
    <property type="entry name" value="GATase_2_dom"/>
</dbReference>
<dbReference type="Gene3D" id="3.40.50.620">
    <property type="entry name" value="HUPs"/>
    <property type="match status" value="1"/>
</dbReference>
<evidence type="ECO:0000259" key="11">
    <source>
        <dbReference type="PROSITE" id="PS51278"/>
    </source>
</evidence>
<dbReference type="Pfam" id="PF13537">
    <property type="entry name" value="GATase_7"/>
    <property type="match status" value="1"/>
</dbReference>
<evidence type="ECO:0000313" key="12">
    <source>
        <dbReference type="EMBL" id="TDR38501.1"/>
    </source>
</evidence>
<keyword evidence="4 9" id="KW-0547">Nucleotide-binding</keyword>
<dbReference type="SUPFAM" id="SSF56235">
    <property type="entry name" value="N-terminal nucleophile aminohydrolases (Ntn hydrolases)"/>
    <property type="match status" value="1"/>
</dbReference>
<dbReference type="InterPro" id="IPR033738">
    <property type="entry name" value="AsnB_N"/>
</dbReference>
<dbReference type="NCBIfam" id="TIGR01536">
    <property type="entry name" value="asn_synth_AEB"/>
    <property type="match status" value="1"/>
</dbReference>
<evidence type="ECO:0000256" key="5">
    <source>
        <dbReference type="ARBA" id="ARBA00022840"/>
    </source>
</evidence>